<organism evidence="2 3">
    <name type="scientific">Elsinoe batatas</name>
    <dbReference type="NCBI Taxonomy" id="2601811"/>
    <lineage>
        <taxon>Eukaryota</taxon>
        <taxon>Fungi</taxon>
        <taxon>Dikarya</taxon>
        <taxon>Ascomycota</taxon>
        <taxon>Pezizomycotina</taxon>
        <taxon>Dothideomycetes</taxon>
        <taxon>Dothideomycetidae</taxon>
        <taxon>Myriangiales</taxon>
        <taxon>Elsinoaceae</taxon>
        <taxon>Elsinoe</taxon>
    </lineage>
</organism>
<evidence type="ECO:0000313" key="3">
    <source>
        <dbReference type="Proteomes" id="UP000809789"/>
    </source>
</evidence>
<evidence type="ECO:0000259" key="1">
    <source>
        <dbReference type="Pfam" id="PF24864"/>
    </source>
</evidence>
<name>A0A8K0KYM5_9PEZI</name>
<comment type="caution">
    <text evidence="2">The sequence shown here is derived from an EMBL/GenBank/DDBJ whole genome shotgun (WGS) entry which is preliminary data.</text>
</comment>
<keyword evidence="3" id="KW-1185">Reference proteome</keyword>
<dbReference type="PANTHER" id="PTHR42085">
    <property type="entry name" value="F-BOX DOMAIN-CONTAINING PROTEIN"/>
    <property type="match status" value="1"/>
</dbReference>
<dbReference type="AlphaFoldDB" id="A0A8K0KYM5"/>
<evidence type="ECO:0000313" key="2">
    <source>
        <dbReference type="EMBL" id="KAG8624396.1"/>
    </source>
</evidence>
<protein>
    <recommendedName>
        <fullName evidence="1">DUF7730 domain-containing protein</fullName>
    </recommendedName>
</protein>
<proteinExistence type="predicted"/>
<dbReference type="Pfam" id="PF24864">
    <property type="entry name" value="DUF7730"/>
    <property type="match status" value="1"/>
</dbReference>
<dbReference type="EMBL" id="JAESVG020000009">
    <property type="protein sequence ID" value="KAG8624396.1"/>
    <property type="molecule type" value="Genomic_DNA"/>
</dbReference>
<dbReference type="PANTHER" id="PTHR42085:SF2">
    <property type="entry name" value="F-BOX DOMAIN-CONTAINING PROTEIN"/>
    <property type="match status" value="1"/>
</dbReference>
<dbReference type="InterPro" id="IPR056632">
    <property type="entry name" value="DUF7730"/>
</dbReference>
<feature type="domain" description="DUF7730" evidence="1">
    <location>
        <begin position="75"/>
        <end position="176"/>
    </location>
</feature>
<gene>
    <name evidence="2" type="ORF">KVT40_007463</name>
</gene>
<dbReference type="OrthoDB" id="5314997at2759"/>
<sequence length="619" mass="71384">MRSRSRASPDIPQALYFPFPLHSPPFSKANLSSLLLLSSSSFLMMRTRSGLEYIQDNLTTSCVSRPLNMDGPFRFLDLPSELRLMIYQTTLGEKRKWDVFWHDVHAGSVKDRLTQQDAEHNEETPRLSEGWTITKKRNPDDLDLLPLVKCCRTTYHEGIELAYEAYCFVIDVFDPKKFTSSIAQNLAATAQLRLVHGIYITIPIGQESGTLLKRVFDMFDGGSRIMDMQLTWTYGVNTMDMWRLGMRDTMGLLVGEKRPRLGCEGYDEKIQVWDKKKETTVTRMKEAWLELRVPREIWVEMSDGDEFMEIFKVCDSTQRPRAMNEENGRLLAQSLISAKDTTAHIMSFPFMSLPIELRHLIYKFTASQDGNSHLLCLNLDHSKAAAITSERSPLWFLRIDGPQTCGSPLPVLWNLTRTSMVTYRESIGLLYNTFRIGIYASRSTSHHYNQARSRLPRQVNFARAPHLDLYVRMESGLSGFMQAVLMDFCWGADLSGFNIYLNFIEYTDKVGKEFLAQLEIEANGDENYFDHVEDLMDVHDERFTKAETAELTRLWAQIRLPYSINIRNPYNTVYPHLNYGMSMFFDLLVELEHKRSTNVLARYSLVSWLSCVAGSYRTG</sequence>
<dbReference type="Proteomes" id="UP000809789">
    <property type="component" value="Unassembled WGS sequence"/>
</dbReference>
<accession>A0A8K0KYM5</accession>
<dbReference type="InterPro" id="IPR038883">
    <property type="entry name" value="AN11006-like"/>
</dbReference>
<reference evidence="2" key="1">
    <citation type="submission" date="2021-07" db="EMBL/GenBank/DDBJ databases">
        <title>Elsinoe batatas strain:CRI-CJ2 Genome sequencing and assembly.</title>
        <authorList>
            <person name="Huang L."/>
        </authorList>
    </citation>
    <scope>NUCLEOTIDE SEQUENCE</scope>
    <source>
        <strain evidence="2">CRI-CJ2</strain>
    </source>
</reference>